<dbReference type="RefSeq" id="WP_169019727.1">
    <property type="nucleotide sequence ID" value="NZ_JABBMT010000008.1"/>
</dbReference>
<sequence length="123" mass="14378">MKGKTANRLVIINTLALLIGSNVVLAEKGETEKLYDFDEKVHYYQTKLDANNYHLKIQSDDYKHFKNQSVFLLRHANRLCRGNTFMLKVTNGIQEYDRFPTKPRKYQPPLTVLLQCETEPTKD</sequence>
<gene>
    <name evidence="2" type="ORF">HHO47_07460</name>
</gene>
<feature type="chain" id="PRO_5031551099" description="Secreted protein" evidence="1">
    <location>
        <begin position="27"/>
        <end position="123"/>
    </location>
</feature>
<comment type="caution">
    <text evidence="2">The sequence shown here is derived from an EMBL/GenBank/DDBJ whole genome shotgun (WGS) entry which is preliminary data.</text>
</comment>
<evidence type="ECO:0000313" key="3">
    <source>
        <dbReference type="Proteomes" id="UP000570493"/>
    </source>
</evidence>
<evidence type="ECO:0008006" key="4">
    <source>
        <dbReference type="Google" id="ProtNLM"/>
    </source>
</evidence>
<dbReference type="Proteomes" id="UP000570493">
    <property type="component" value="Unassembled WGS sequence"/>
</dbReference>
<evidence type="ECO:0000313" key="2">
    <source>
        <dbReference type="EMBL" id="NMM40674.1"/>
    </source>
</evidence>
<feature type="signal peptide" evidence="1">
    <location>
        <begin position="1"/>
        <end position="26"/>
    </location>
</feature>
<keyword evidence="3" id="KW-1185">Reference proteome</keyword>
<keyword evidence="1" id="KW-0732">Signal</keyword>
<reference evidence="2" key="1">
    <citation type="submission" date="2020-04" db="EMBL/GenBank/DDBJ databases">
        <title>Genome Sequencing for Pseudoaltermonas arctica.</title>
        <authorList>
            <person name="Elkins N.S."/>
        </authorList>
    </citation>
    <scope>NUCLEOTIDE SEQUENCE [LARGE SCALE GENOMIC DNA]</scope>
    <source>
        <strain evidence="2">NEC-BIFX-2020_0012</strain>
    </source>
</reference>
<evidence type="ECO:0000256" key="1">
    <source>
        <dbReference type="SAM" id="SignalP"/>
    </source>
</evidence>
<organism evidence="2 3">
    <name type="scientific">Pseudoalteromonas arctica</name>
    <dbReference type="NCBI Taxonomy" id="394751"/>
    <lineage>
        <taxon>Bacteria</taxon>
        <taxon>Pseudomonadati</taxon>
        <taxon>Pseudomonadota</taxon>
        <taxon>Gammaproteobacteria</taxon>
        <taxon>Alteromonadales</taxon>
        <taxon>Pseudoalteromonadaceae</taxon>
        <taxon>Pseudoalteromonas</taxon>
    </lineage>
</organism>
<dbReference type="AlphaFoldDB" id="A0A7Y0HD10"/>
<protein>
    <recommendedName>
        <fullName evidence="4">Secreted protein</fullName>
    </recommendedName>
</protein>
<accession>A0A7Y0HD10</accession>
<proteinExistence type="predicted"/>
<name>A0A7Y0HD10_9GAMM</name>
<dbReference type="EMBL" id="JABBMT010000008">
    <property type="protein sequence ID" value="NMM40674.1"/>
    <property type="molecule type" value="Genomic_DNA"/>
</dbReference>